<feature type="non-terminal residue" evidence="2">
    <location>
        <position position="1"/>
    </location>
</feature>
<keyword evidence="3" id="KW-1185">Reference proteome</keyword>
<sequence length="130" mass="14844">KCHFRNSNTYTRPTEATTTQSTIPDYVPSPSYRQPSETRSQYAQPSTTQHQQPQYAAQNTYSSPAQYPTTTTTESPAPGEHYWARVPHNDQSKVKYSEAPFENMEFLSTPFPAGQKKDLKVTFINRHRVA</sequence>
<feature type="compositionally biased region" description="Polar residues" evidence="1">
    <location>
        <begin position="31"/>
        <end position="75"/>
    </location>
</feature>
<evidence type="ECO:0000313" key="3">
    <source>
        <dbReference type="Proteomes" id="UP001432027"/>
    </source>
</evidence>
<proteinExistence type="predicted"/>
<evidence type="ECO:0000313" key="2">
    <source>
        <dbReference type="EMBL" id="GMS96890.1"/>
    </source>
</evidence>
<comment type="caution">
    <text evidence="2">The sequence shown here is derived from an EMBL/GenBank/DDBJ whole genome shotgun (WGS) entry which is preliminary data.</text>
</comment>
<feature type="region of interest" description="Disordered" evidence="1">
    <location>
        <begin position="1"/>
        <end position="89"/>
    </location>
</feature>
<gene>
    <name evidence="2" type="ORF">PENTCL1PPCAC_19065</name>
</gene>
<dbReference type="AlphaFoldDB" id="A0AAV5TQZ2"/>
<name>A0AAV5TQZ2_9BILA</name>
<protein>
    <submittedName>
        <fullName evidence="2">Uncharacterized protein</fullName>
    </submittedName>
</protein>
<evidence type="ECO:0000256" key="1">
    <source>
        <dbReference type="SAM" id="MobiDB-lite"/>
    </source>
</evidence>
<dbReference type="EMBL" id="BTSX01000004">
    <property type="protein sequence ID" value="GMS96890.1"/>
    <property type="molecule type" value="Genomic_DNA"/>
</dbReference>
<organism evidence="2 3">
    <name type="scientific">Pristionchus entomophagus</name>
    <dbReference type="NCBI Taxonomy" id="358040"/>
    <lineage>
        <taxon>Eukaryota</taxon>
        <taxon>Metazoa</taxon>
        <taxon>Ecdysozoa</taxon>
        <taxon>Nematoda</taxon>
        <taxon>Chromadorea</taxon>
        <taxon>Rhabditida</taxon>
        <taxon>Rhabditina</taxon>
        <taxon>Diplogasteromorpha</taxon>
        <taxon>Diplogasteroidea</taxon>
        <taxon>Neodiplogasteridae</taxon>
        <taxon>Pristionchus</taxon>
    </lineage>
</organism>
<feature type="compositionally biased region" description="Polar residues" evidence="1">
    <location>
        <begin position="1"/>
        <end position="23"/>
    </location>
</feature>
<accession>A0AAV5TQZ2</accession>
<dbReference type="Proteomes" id="UP001432027">
    <property type="component" value="Unassembled WGS sequence"/>
</dbReference>
<reference evidence="2" key="1">
    <citation type="submission" date="2023-10" db="EMBL/GenBank/DDBJ databases">
        <title>Genome assembly of Pristionchus species.</title>
        <authorList>
            <person name="Yoshida K."/>
            <person name="Sommer R.J."/>
        </authorList>
    </citation>
    <scope>NUCLEOTIDE SEQUENCE</scope>
    <source>
        <strain evidence="2">RS0144</strain>
    </source>
</reference>